<sequence length="475" mass="53246">MASTFTITLPEPPVPPDSVADLLRSSAPIGGMEFSHTIAYIDELESQIAMYDRAVASLQLRRAQLLQSIEAHKAILSPIRRLPPEIPGEIFSLVVHETFRTHVLPPVTKEAPWLLTRVCRYWSAVALATPTLWSIISVDLDRVCRGHLPLTRLCLARSGNKFLAPFCHCLIAGGLCISMYELLQQLTGVCSLSNLETLIIGIALDPPDPGRTYDPAFWNIFAATPKLTFLDGVFWDDLFCRAPFSLPWHQLTRVCTTFASNAEALSTLGKLPLIVECKFAFQIIEVLPVDSSPIHLPYLHSLVLQFETDNDDSIAPATYQNHTSLLNFLKTPCLQNLITHETADEDDVLDFITRSNCATSLTWFQFHLSSINLNLVLRMVRSMPHLASLRLEDFGGTLCPRSSLSSFVHAFSKERLAMRAEFPPRKSLHVKIVDSQLNEKDVRDFSRIVASMQQEDLFITVSSHPHRLSIISENF</sequence>
<protein>
    <submittedName>
        <fullName evidence="1">F-box domain-containing protein</fullName>
    </submittedName>
</protein>
<dbReference type="OrthoDB" id="3365698at2759"/>
<dbReference type="EMBL" id="JACAZH010000007">
    <property type="protein sequence ID" value="KAF7364027.1"/>
    <property type="molecule type" value="Genomic_DNA"/>
</dbReference>
<organism evidence="1 2">
    <name type="scientific">Mycena sanguinolenta</name>
    <dbReference type="NCBI Taxonomy" id="230812"/>
    <lineage>
        <taxon>Eukaryota</taxon>
        <taxon>Fungi</taxon>
        <taxon>Dikarya</taxon>
        <taxon>Basidiomycota</taxon>
        <taxon>Agaricomycotina</taxon>
        <taxon>Agaricomycetes</taxon>
        <taxon>Agaricomycetidae</taxon>
        <taxon>Agaricales</taxon>
        <taxon>Marasmiineae</taxon>
        <taxon>Mycenaceae</taxon>
        <taxon>Mycena</taxon>
    </lineage>
</organism>
<gene>
    <name evidence="1" type="ORF">MSAN_01061400</name>
</gene>
<dbReference type="AlphaFoldDB" id="A0A8H6YSF1"/>
<reference evidence="1" key="1">
    <citation type="submission" date="2020-05" db="EMBL/GenBank/DDBJ databases">
        <title>Mycena genomes resolve the evolution of fungal bioluminescence.</title>
        <authorList>
            <person name="Tsai I.J."/>
        </authorList>
    </citation>
    <scope>NUCLEOTIDE SEQUENCE</scope>
    <source>
        <strain evidence="1">160909Yilan</strain>
    </source>
</reference>
<name>A0A8H6YSF1_9AGAR</name>
<evidence type="ECO:0000313" key="2">
    <source>
        <dbReference type="Proteomes" id="UP000623467"/>
    </source>
</evidence>
<evidence type="ECO:0000313" key="1">
    <source>
        <dbReference type="EMBL" id="KAF7364027.1"/>
    </source>
</evidence>
<dbReference type="Proteomes" id="UP000623467">
    <property type="component" value="Unassembled WGS sequence"/>
</dbReference>
<proteinExistence type="predicted"/>
<keyword evidence="2" id="KW-1185">Reference proteome</keyword>
<accession>A0A8H6YSF1</accession>
<comment type="caution">
    <text evidence="1">The sequence shown here is derived from an EMBL/GenBank/DDBJ whole genome shotgun (WGS) entry which is preliminary data.</text>
</comment>